<sequence length="171" mass="18960">MTLRSALEVGVNPDLCFILSLGKELVQVVDVQILNDCTYEECIGRTLAAQSYQLVIELGKFGILKNTGRCTLCRVLKIPGIQQCAHRIHVLLLCFGDIEERPDTPLLIEGKVDITGKLLFFPHIGESVLAMGGDHGLSHHHVLLLLKRLCDKGEAAQHDKNKGYDNCFMHS</sequence>
<protein>
    <submittedName>
        <fullName evidence="1">Uncharacterized protein</fullName>
    </submittedName>
</protein>
<dbReference type="EMBL" id="VSSQ01016601">
    <property type="protein sequence ID" value="MPM58113.1"/>
    <property type="molecule type" value="Genomic_DNA"/>
</dbReference>
<comment type="caution">
    <text evidence="1">The sequence shown here is derived from an EMBL/GenBank/DDBJ whole genome shotgun (WGS) entry which is preliminary data.</text>
</comment>
<name>A0A645B4L9_9ZZZZ</name>
<dbReference type="AlphaFoldDB" id="A0A645B4L9"/>
<reference evidence="1" key="1">
    <citation type="submission" date="2019-08" db="EMBL/GenBank/DDBJ databases">
        <authorList>
            <person name="Kucharzyk K."/>
            <person name="Murdoch R.W."/>
            <person name="Higgins S."/>
            <person name="Loffler F."/>
        </authorList>
    </citation>
    <scope>NUCLEOTIDE SEQUENCE</scope>
</reference>
<evidence type="ECO:0000313" key="1">
    <source>
        <dbReference type="EMBL" id="MPM58113.1"/>
    </source>
</evidence>
<organism evidence="1">
    <name type="scientific">bioreactor metagenome</name>
    <dbReference type="NCBI Taxonomy" id="1076179"/>
    <lineage>
        <taxon>unclassified sequences</taxon>
        <taxon>metagenomes</taxon>
        <taxon>ecological metagenomes</taxon>
    </lineage>
</organism>
<accession>A0A645B4L9</accession>
<proteinExistence type="predicted"/>
<gene>
    <name evidence="1" type="ORF">SDC9_104942</name>
</gene>